<feature type="transmembrane region" description="Helical" evidence="1">
    <location>
        <begin position="113"/>
        <end position="131"/>
    </location>
</feature>
<feature type="transmembrane region" description="Helical" evidence="1">
    <location>
        <begin position="250"/>
        <end position="268"/>
    </location>
</feature>
<feature type="domain" description="EamA" evidence="2">
    <location>
        <begin position="137"/>
        <end position="262"/>
    </location>
</feature>
<accession>A0A7S8C8H2</accession>
<dbReference type="GO" id="GO:0016020">
    <property type="term" value="C:membrane"/>
    <property type="evidence" value="ECO:0007669"/>
    <property type="project" value="InterPro"/>
</dbReference>
<keyword evidence="1" id="KW-0812">Transmembrane</keyword>
<keyword evidence="1" id="KW-1133">Transmembrane helix</keyword>
<evidence type="ECO:0000313" key="3">
    <source>
        <dbReference type="EMBL" id="QPC45339.1"/>
    </source>
</evidence>
<dbReference type="Proteomes" id="UP000593594">
    <property type="component" value="Chromosome"/>
</dbReference>
<evidence type="ECO:0000313" key="4">
    <source>
        <dbReference type="Proteomes" id="UP000593594"/>
    </source>
</evidence>
<dbReference type="InterPro" id="IPR000620">
    <property type="entry name" value="EamA_dom"/>
</dbReference>
<feature type="transmembrane region" description="Helical" evidence="1">
    <location>
        <begin position="222"/>
        <end position="244"/>
    </location>
</feature>
<gene>
    <name evidence="3" type="ORF">HW532_13460</name>
</gene>
<dbReference type="SUPFAM" id="SSF103481">
    <property type="entry name" value="Multidrug resistance efflux transporter EmrE"/>
    <property type="match status" value="2"/>
</dbReference>
<organism evidence="3 4">
    <name type="scientific">Kaustia mangrovi</name>
    <dbReference type="NCBI Taxonomy" id="2593653"/>
    <lineage>
        <taxon>Bacteria</taxon>
        <taxon>Pseudomonadati</taxon>
        <taxon>Pseudomonadota</taxon>
        <taxon>Alphaproteobacteria</taxon>
        <taxon>Hyphomicrobiales</taxon>
        <taxon>Parvibaculaceae</taxon>
        <taxon>Kaustia</taxon>
    </lineage>
</organism>
<evidence type="ECO:0000256" key="1">
    <source>
        <dbReference type="SAM" id="Phobius"/>
    </source>
</evidence>
<dbReference type="Pfam" id="PF00892">
    <property type="entry name" value="EamA"/>
    <property type="match status" value="2"/>
</dbReference>
<sequence length="278" mass="30177">MVAAFALFACLDATAKYLSAWFETPLIVFARYAFAVVYSLVFLWSTGTLSQMRARNLPLQIVRGLLLVGGTLLNFTAVRYLQLAETSSIMFSNPLWVCALSVPLLGEQVGPRRWLAVVIGFVGVMIIIRPGAEGFHWAAFLSLGAALSTALYQIATRKAAAYDSSETTLFYTALVGAVAVTPAVPGSWEMPTGWLLAIMCTFGLFGAVGHQFLIVAHKLAPAPVLAPFVYSQIIWMVIIGYAVFGDLPDLWTVAGGLLVVSSGLYLLYRERQIKKRAA</sequence>
<keyword evidence="4" id="KW-1185">Reference proteome</keyword>
<feature type="transmembrane region" description="Helical" evidence="1">
    <location>
        <begin position="168"/>
        <end position="188"/>
    </location>
</feature>
<dbReference type="KEGG" id="kmn:HW532_13460"/>
<feature type="transmembrane region" description="Helical" evidence="1">
    <location>
        <begin position="194"/>
        <end position="215"/>
    </location>
</feature>
<evidence type="ECO:0000259" key="2">
    <source>
        <dbReference type="Pfam" id="PF00892"/>
    </source>
</evidence>
<feature type="transmembrane region" description="Helical" evidence="1">
    <location>
        <begin position="137"/>
        <end position="156"/>
    </location>
</feature>
<feature type="transmembrane region" description="Helical" evidence="1">
    <location>
        <begin position="61"/>
        <end position="81"/>
    </location>
</feature>
<reference evidence="3 4" key="1">
    <citation type="submission" date="2020-06" db="EMBL/GenBank/DDBJ databases">
        <title>Genome sequence of 2 isolates from Red Sea Mangroves.</title>
        <authorList>
            <person name="Sefrji F."/>
            <person name="Michoud G."/>
            <person name="Merlino G."/>
            <person name="Daffonchio D."/>
        </authorList>
    </citation>
    <scope>NUCLEOTIDE SEQUENCE [LARGE SCALE GENOMIC DNA]</scope>
    <source>
        <strain evidence="3 4">R1DC25</strain>
    </source>
</reference>
<dbReference type="PANTHER" id="PTHR22911">
    <property type="entry name" value="ACYL-MALONYL CONDENSING ENZYME-RELATED"/>
    <property type="match status" value="1"/>
</dbReference>
<feature type="domain" description="EamA" evidence="2">
    <location>
        <begin position="2"/>
        <end position="128"/>
    </location>
</feature>
<feature type="transmembrane region" description="Helical" evidence="1">
    <location>
        <begin position="87"/>
        <end position="106"/>
    </location>
</feature>
<dbReference type="AlphaFoldDB" id="A0A7S8C8H2"/>
<keyword evidence="1" id="KW-0472">Membrane</keyword>
<name>A0A7S8C8H2_9HYPH</name>
<dbReference type="PANTHER" id="PTHR22911:SF103">
    <property type="entry name" value="BLR2811 PROTEIN"/>
    <property type="match status" value="1"/>
</dbReference>
<dbReference type="EMBL" id="CP058214">
    <property type="protein sequence ID" value="QPC45339.1"/>
    <property type="molecule type" value="Genomic_DNA"/>
</dbReference>
<proteinExistence type="predicted"/>
<protein>
    <submittedName>
        <fullName evidence="3">DMT family transporter</fullName>
    </submittedName>
</protein>
<dbReference type="InterPro" id="IPR037185">
    <property type="entry name" value="EmrE-like"/>
</dbReference>
<feature type="transmembrane region" description="Helical" evidence="1">
    <location>
        <begin position="25"/>
        <end position="49"/>
    </location>
</feature>